<evidence type="ECO:0000313" key="7">
    <source>
        <dbReference type="Proteomes" id="UP000095347"/>
    </source>
</evidence>
<dbReference type="InterPro" id="IPR012312">
    <property type="entry name" value="Hemerythrin-like"/>
</dbReference>
<evidence type="ECO:0000256" key="4">
    <source>
        <dbReference type="ARBA" id="ARBA00023004"/>
    </source>
</evidence>
<sequence>MKVGHKVIDYDHQMLFNIANDLHHTVNAQGPDAIGKSLERLVQYIETHFAREEDLFSNTDYPNAEKHKKNHRDIENLVHDFSAAFASDPQSVDMEKLLGFLKEWLVKHIGQLDKGYIPYVIKAEKKLTYGHG</sequence>
<dbReference type="NCBIfam" id="NF033749">
    <property type="entry name" value="bact_hemeryth"/>
    <property type="match status" value="1"/>
</dbReference>
<evidence type="ECO:0000313" key="6">
    <source>
        <dbReference type="EMBL" id="OEJ63788.1"/>
    </source>
</evidence>
<dbReference type="PANTHER" id="PTHR37164">
    <property type="entry name" value="BACTERIOHEMERYTHRIN"/>
    <property type="match status" value="1"/>
</dbReference>
<organism evidence="6 7">
    <name type="scientific">Magnetovibrio blakemorei</name>
    <dbReference type="NCBI Taxonomy" id="28181"/>
    <lineage>
        <taxon>Bacteria</taxon>
        <taxon>Pseudomonadati</taxon>
        <taxon>Pseudomonadota</taxon>
        <taxon>Alphaproteobacteria</taxon>
        <taxon>Rhodospirillales</taxon>
        <taxon>Magnetovibrionaceae</taxon>
        <taxon>Magnetovibrio</taxon>
    </lineage>
</organism>
<keyword evidence="2" id="KW-0561">Oxygen transport</keyword>
<dbReference type="PROSITE" id="PS00550">
    <property type="entry name" value="HEMERYTHRINS"/>
    <property type="match status" value="1"/>
</dbReference>
<dbReference type="SUPFAM" id="SSF47188">
    <property type="entry name" value="Hemerythrin-like"/>
    <property type="match status" value="1"/>
</dbReference>
<dbReference type="InterPro" id="IPR016131">
    <property type="entry name" value="Haemerythrin_Fe_BS"/>
</dbReference>
<dbReference type="InterPro" id="IPR012827">
    <property type="entry name" value="Hemerythrin_metal-bd"/>
</dbReference>
<keyword evidence="2" id="KW-0813">Transport</keyword>
<dbReference type="EMBL" id="MCGG01000084">
    <property type="protein sequence ID" value="OEJ63788.1"/>
    <property type="molecule type" value="Genomic_DNA"/>
</dbReference>
<dbReference type="GO" id="GO:0005344">
    <property type="term" value="F:oxygen carrier activity"/>
    <property type="evidence" value="ECO:0007669"/>
    <property type="project" value="UniProtKB-KW"/>
</dbReference>
<keyword evidence="4" id="KW-0408">Iron</keyword>
<feature type="domain" description="Hemerythrin-like" evidence="5">
    <location>
        <begin position="5"/>
        <end position="119"/>
    </location>
</feature>
<dbReference type="AlphaFoldDB" id="A0A1E5Q2W7"/>
<evidence type="ECO:0000259" key="5">
    <source>
        <dbReference type="Pfam" id="PF01814"/>
    </source>
</evidence>
<dbReference type="CDD" id="cd12107">
    <property type="entry name" value="Hemerythrin"/>
    <property type="match status" value="1"/>
</dbReference>
<evidence type="ECO:0000256" key="1">
    <source>
        <dbReference type="ARBA" id="ARBA00010587"/>
    </source>
</evidence>
<comment type="caution">
    <text evidence="6">The sequence shown here is derived from an EMBL/GenBank/DDBJ whole genome shotgun (WGS) entry which is preliminary data.</text>
</comment>
<dbReference type="InterPro" id="IPR050669">
    <property type="entry name" value="Hemerythrin"/>
</dbReference>
<reference evidence="7" key="1">
    <citation type="submission" date="2016-07" db="EMBL/GenBank/DDBJ databases">
        <authorList>
            <person name="Florea S."/>
            <person name="Webb J.S."/>
            <person name="Jaromczyk J."/>
            <person name="Schardl C.L."/>
        </authorList>
    </citation>
    <scope>NUCLEOTIDE SEQUENCE [LARGE SCALE GENOMIC DNA]</scope>
    <source>
        <strain evidence="7">MV-1</strain>
    </source>
</reference>
<dbReference type="GO" id="GO:0046872">
    <property type="term" value="F:metal ion binding"/>
    <property type="evidence" value="ECO:0007669"/>
    <property type="project" value="UniProtKB-KW"/>
</dbReference>
<dbReference type="PANTHER" id="PTHR37164:SF1">
    <property type="entry name" value="BACTERIOHEMERYTHRIN"/>
    <property type="match status" value="1"/>
</dbReference>
<keyword evidence="3" id="KW-0479">Metal-binding</keyword>
<comment type="similarity">
    <text evidence="1">Belongs to the hemerythrin family.</text>
</comment>
<dbReference type="STRING" id="28181.BEN30_17275"/>
<evidence type="ECO:0000256" key="3">
    <source>
        <dbReference type="ARBA" id="ARBA00022723"/>
    </source>
</evidence>
<gene>
    <name evidence="6" type="ORF">BEN30_17275</name>
</gene>
<evidence type="ECO:0000256" key="2">
    <source>
        <dbReference type="ARBA" id="ARBA00022621"/>
    </source>
</evidence>
<dbReference type="NCBIfam" id="TIGR02481">
    <property type="entry name" value="hemeryth_dom"/>
    <property type="match status" value="1"/>
</dbReference>
<dbReference type="InterPro" id="IPR035938">
    <property type="entry name" value="Hemerythrin-like_sf"/>
</dbReference>
<accession>A0A1E5Q2W7</accession>
<proteinExistence type="inferred from homology"/>
<dbReference type="Gene3D" id="1.20.120.50">
    <property type="entry name" value="Hemerythrin-like"/>
    <property type="match status" value="1"/>
</dbReference>
<keyword evidence="7" id="KW-1185">Reference proteome</keyword>
<dbReference type="Pfam" id="PF01814">
    <property type="entry name" value="Hemerythrin"/>
    <property type="match status" value="1"/>
</dbReference>
<name>A0A1E5Q2W7_9PROT</name>
<protein>
    <recommendedName>
        <fullName evidence="5">Hemerythrin-like domain-containing protein</fullName>
    </recommendedName>
</protein>
<dbReference type="Proteomes" id="UP000095347">
    <property type="component" value="Unassembled WGS sequence"/>
</dbReference>